<protein>
    <recommendedName>
        <fullName evidence="2">DC1 domain-containing protein</fullName>
    </recommendedName>
</protein>
<keyword evidence="1" id="KW-0677">Repeat</keyword>
<evidence type="ECO:0000313" key="3">
    <source>
        <dbReference type="EMBL" id="KAE8021430.1"/>
    </source>
</evidence>
<dbReference type="AlphaFoldDB" id="A0A5N6QWU5"/>
<dbReference type="Proteomes" id="UP000327013">
    <property type="component" value="Chromosome 3"/>
</dbReference>
<evidence type="ECO:0000313" key="4">
    <source>
        <dbReference type="Proteomes" id="UP000327013"/>
    </source>
</evidence>
<dbReference type="SUPFAM" id="SSF57889">
    <property type="entry name" value="Cysteine-rich domain"/>
    <property type="match status" value="4"/>
</dbReference>
<dbReference type="EMBL" id="CM017323">
    <property type="protein sequence ID" value="KAE8021430.1"/>
    <property type="molecule type" value="Genomic_DNA"/>
</dbReference>
<dbReference type="PANTHER" id="PTHR46288:SF85">
    <property type="entry name" value="DC1 DOMAIN-CONTAINING PROTEIN"/>
    <property type="match status" value="1"/>
</dbReference>
<evidence type="ECO:0000256" key="1">
    <source>
        <dbReference type="ARBA" id="ARBA00022737"/>
    </source>
</evidence>
<dbReference type="InterPro" id="IPR046349">
    <property type="entry name" value="C1-like_sf"/>
</dbReference>
<proteinExistence type="predicted"/>
<dbReference type="PANTHER" id="PTHR46288">
    <property type="entry name" value="PHORBOL-ESTER/DAG-TYPE DOMAIN-CONTAINING PROTEIN"/>
    <property type="match status" value="1"/>
</dbReference>
<accession>A0A5N6QWU5</accession>
<sequence>MSITTYEKRENQSGGQLQTYRMEFLHPHPLTLEPNLDSGCYACHSKQQQREGFGFRCQKCDFNIHLECTFISKDEQLLTVSTHQHPLMRFINVPKDCILCHFCGKYCSRSAPTYACFPCNFFLHPTCSNPEFPQEIKHFYHKCPLSLYTCNPDEYYRCICRACYQPCLQRGTFYYGCVRCSFEMHLDCTLLATTTDKSSIGEQIQHSLHGHPLSLIKDVGESSCYACRKQCTNIPTYACFHPSCRNKVYICTTCKELPEQICHPFHPYHPVTLLEQSHPDPQQMDWTAPLPGSICNVCRKDSNVVYICQSEKCNFRLHVGCSEIRPSIQYEGRNHLLHVKEIIDAQVFNCSACKSTTRDSHAYTCLHLNCDFNLHLMCGPLPSTIKHKCHVDHLMLTQHSLASFENEEDGEFCCDACEEDRDPLLPIYQCEECKFAAEVKCVFSEVILSLQGKYGDVELRNPNGQLVRMVTKEAAKQMVQVKEGQLQPAGLNLYEILKSLSEDEKKELGTVLEAIERERDTAKEILSCDPDEVVLFSDKAYKQFIQFLDDHDTEIPIDQIHDQGSFLYLIEQFSSKLGPKEEEPVKVSGYTATQKLASILKHLLSKHGDISDKSSLSPRVKGFLFHMLCEYVYKMKNIKVVEITHDLLLNWRAILKTLQRAGFRIQFAVDHFKRISCAHFGLYVSDQVDNALKEIDTDISKLSKDIEALKVKHKCIISAQSTKSTFIEKCLREGWSLKPWRAGGVP</sequence>
<evidence type="ECO:0000259" key="2">
    <source>
        <dbReference type="Pfam" id="PF03107"/>
    </source>
</evidence>
<dbReference type="InterPro" id="IPR004146">
    <property type="entry name" value="DC1"/>
</dbReference>
<feature type="domain" description="DC1" evidence="2">
    <location>
        <begin position="24"/>
        <end position="68"/>
    </location>
</feature>
<keyword evidence="4" id="KW-1185">Reference proteome</keyword>
<dbReference type="Pfam" id="PF03107">
    <property type="entry name" value="C1_2"/>
    <property type="match status" value="2"/>
</dbReference>
<reference evidence="3 4" key="1">
    <citation type="submission" date="2019-06" db="EMBL/GenBank/DDBJ databases">
        <title>A chromosomal-level reference genome of Carpinus fangiana (Coryloideae, Betulaceae).</title>
        <authorList>
            <person name="Yang X."/>
            <person name="Wang Z."/>
            <person name="Zhang L."/>
            <person name="Hao G."/>
            <person name="Liu J."/>
            <person name="Yang Y."/>
        </authorList>
    </citation>
    <scope>NUCLEOTIDE SEQUENCE [LARGE SCALE GENOMIC DNA]</scope>
    <source>
        <strain evidence="3">Cfa_2016G</strain>
        <tissue evidence="3">Leaf</tissue>
    </source>
</reference>
<gene>
    <name evidence="3" type="ORF">FH972_007320</name>
</gene>
<feature type="domain" description="DC1" evidence="2">
    <location>
        <begin position="399"/>
        <end position="442"/>
    </location>
</feature>
<dbReference type="OrthoDB" id="1751421at2759"/>
<organism evidence="3 4">
    <name type="scientific">Carpinus fangiana</name>
    <dbReference type="NCBI Taxonomy" id="176857"/>
    <lineage>
        <taxon>Eukaryota</taxon>
        <taxon>Viridiplantae</taxon>
        <taxon>Streptophyta</taxon>
        <taxon>Embryophyta</taxon>
        <taxon>Tracheophyta</taxon>
        <taxon>Spermatophyta</taxon>
        <taxon>Magnoliopsida</taxon>
        <taxon>eudicotyledons</taxon>
        <taxon>Gunneridae</taxon>
        <taxon>Pentapetalae</taxon>
        <taxon>rosids</taxon>
        <taxon>fabids</taxon>
        <taxon>Fagales</taxon>
        <taxon>Betulaceae</taxon>
        <taxon>Carpinus</taxon>
    </lineage>
</organism>
<name>A0A5N6QWU5_9ROSI</name>